<evidence type="ECO:0000313" key="2">
    <source>
        <dbReference type="EMBL" id="KAF6803817.1"/>
    </source>
</evidence>
<accession>A0A8H6IZL3</accession>
<keyword evidence="3" id="KW-1185">Reference proteome</keyword>
<feature type="compositionally biased region" description="Basic and acidic residues" evidence="1">
    <location>
        <begin position="23"/>
        <end position="35"/>
    </location>
</feature>
<evidence type="ECO:0000256" key="1">
    <source>
        <dbReference type="SAM" id="MobiDB-lite"/>
    </source>
</evidence>
<feature type="region of interest" description="Disordered" evidence="1">
    <location>
        <begin position="1"/>
        <end position="98"/>
    </location>
</feature>
<organism evidence="2 3">
    <name type="scientific">Colletotrichum sojae</name>
    <dbReference type="NCBI Taxonomy" id="2175907"/>
    <lineage>
        <taxon>Eukaryota</taxon>
        <taxon>Fungi</taxon>
        <taxon>Dikarya</taxon>
        <taxon>Ascomycota</taxon>
        <taxon>Pezizomycotina</taxon>
        <taxon>Sordariomycetes</taxon>
        <taxon>Hypocreomycetidae</taxon>
        <taxon>Glomerellales</taxon>
        <taxon>Glomerellaceae</taxon>
        <taxon>Colletotrichum</taxon>
        <taxon>Colletotrichum orchidearum species complex</taxon>
    </lineage>
</organism>
<sequence length="98" mass="11132">MKKNKKVNRLSDVHRHPPRPRARGQDRRRGRDHHCSLYSKGASPRPPSLRTDREQPEKFFTLGRRGYQSSTRVGSVASSGNQEEVEYYRNDSPVGGGG</sequence>
<reference evidence="2 3" key="1">
    <citation type="journal article" date="2020" name="Phytopathology">
        <title>Genome Sequence Resources of Colletotrichum truncatum, C. plurivorum, C. musicola, and C. sojae: Four Species Pathogenic to Soybean (Glycine max).</title>
        <authorList>
            <person name="Rogerio F."/>
            <person name="Boufleur T.R."/>
            <person name="Ciampi-Guillardi M."/>
            <person name="Sukno S.A."/>
            <person name="Thon M.R."/>
            <person name="Massola Junior N.S."/>
            <person name="Baroncelli R."/>
        </authorList>
    </citation>
    <scope>NUCLEOTIDE SEQUENCE [LARGE SCALE GENOMIC DNA]</scope>
    <source>
        <strain evidence="2 3">LFN0009</strain>
    </source>
</reference>
<dbReference type="Proteomes" id="UP000652219">
    <property type="component" value="Unassembled WGS sequence"/>
</dbReference>
<feature type="compositionally biased region" description="Polar residues" evidence="1">
    <location>
        <begin position="67"/>
        <end position="82"/>
    </location>
</feature>
<dbReference type="AlphaFoldDB" id="A0A8H6IZL3"/>
<protein>
    <submittedName>
        <fullName evidence="2">Uncharacterized protein</fullName>
    </submittedName>
</protein>
<dbReference type="EMBL" id="WIGN01000227">
    <property type="protein sequence ID" value="KAF6803817.1"/>
    <property type="molecule type" value="Genomic_DNA"/>
</dbReference>
<name>A0A8H6IZL3_9PEZI</name>
<gene>
    <name evidence="2" type="ORF">CSOJ01_10655</name>
</gene>
<proteinExistence type="predicted"/>
<comment type="caution">
    <text evidence="2">The sequence shown here is derived from an EMBL/GenBank/DDBJ whole genome shotgun (WGS) entry which is preliminary data.</text>
</comment>
<evidence type="ECO:0000313" key="3">
    <source>
        <dbReference type="Proteomes" id="UP000652219"/>
    </source>
</evidence>